<name>A0A1M6C3G4_9FIRM</name>
<gene>
    <name evidence="2" type="ORF">SAMN05444373_100429</name>
</gene>
<evidence type="ECO:0000313" key="3">
    <source>
        <dbReference type="Proteomes" id="UP000324781"/>
    </source>
</evidence>
<sequence>MQTLTGFARKYAIMEELDGGFGIGSSPEAFVRLDSWDGRIVASVHVKGLKQGPFRYMLYLIFSQGDKLVAIPAGSIGTSFPGMQASLEIGANTLEAHGVKPEWVKYAAITAESRDKMWIPLFSSFEKNLKWDESLRQVLYRKAPAQQAEKVSEAKKEQAEEEAEPEKKEEAKPEPKPEPKPAEQVRSQPEQKAEQKDLLSDGVGLAKCDISKLETLLKNNFEATQPFKRGNPDYTWYLVNDLAKLSNIMYMSGINVPVFANPKILVGLFRYKHILAGLYKGENRSNYFVIGIPARDENDNRPFETACRWVPVTGSDFRDLGGYWLVYVSMRSGEIVV</sequence>
<protein>
    <submittedName>
        <fullName evidence="2">Uncharacterized protein</fullName>
    </submittedName>
</protein>
<organism evidence="2 3">
    <name type="scientific">Thermoclostridium caenicola</name>
    <dbReference type="NCBI Taxonomy" id="659425"/>
    <lineage>
        <taxon>Bacteria</taxon>
        <taxon>Bacillati</taxon>
        <taxon>Bacillota</taxon>
        <taxon>Clostridia</taxon>
        <taxon>Eubacteriales</taxon>
        <taxon>Oscillospiraceae</taxon>
        <taxon>Thermoclostridium</taxon>
    </lineage>
</organism>
<accession>A0A1M6C3G4</accession>
<reference evidence="2 3" key="1">
    <citation type="submission" date="2016-11" db="EMBL/GenBank/DDBJ databases">
        <authorList>
            <person name="Varghese N."/>
            <person name="Submissions S."/>
        </authorList>
    </citation>
    <scope>NUCLEOTIDE SEQUENCE [LARGE SCALE GENOMIC DNA]</scope>
    <source>
        <strain evidence="2 3">DSM 19027</strain>
    </source>
</reference>
<dbReference type="AlphaFoldDB" id="A0A1M6C3G4"/>
<evidence type="ECO:0000256" key="1">
    <source>
        <dbReference type="SAM" id="MobiDB-lite"/>
    </source>
</evidence>
<proteinExistence type="predicted"/>
<dbReference type="Proteomes" id="UP000324781">
    <property type="component" value="Unassembled WGS sequence"/>
</dbReference>
<evidence type="ECO:0000313" key="2">
    <source>
        <dbReference type="EMBL" id="SHI55361.1"/>
    </source>
</evidence>
<feature type="region of interest" description="Disordered" evidence="1">
    <location>
        <begin position="146"/>
        <end position="198"/>
    </location>
</feature>
<dbReference type="EMBL" id="FQZP01000004">
    <property type="protein sequence ID" value="SHI55361.1"/>
    <property type="molecule type" value="Genomic_DNA"/>
</dbReference>
<keyword evidence="3" id="KW-1185">Reference proteome</keyword>
<feature type="compositionally biased region" description="Basic and acidic residues" evidence="1">
    <location>
        <begin position="165"/>
        <end position="198"/>
    </location>
</feature>